<name>X0WZQ9_9ZZZZ</name>
<keyword evidence="3" id="KW-0169">Cobalamin biosynthesis</keyword>
<dbReference type="InterPro" id="IPR003722">
    <property type="entry name" value="Cbl_synth_CobH/CbiC"/>
</dbReference>
<dbReference type="PANTHER" id="PTHR43588:SF1">
    <property type="entry name" value="COBALT-PRECORRIN-8 METHYLMUTASE"/>
    <property type="match status" value="1"/>
</dbReference>
<dbReference type="SUPFAM" id="SSF63965">
    <property type="entry name" value="Precorrin-8X methylmutase CbiC/CobH"/>
    <property type="match status" value="1"/>
</dbReference>
<evidence type="ECO:0000256" key="4">
    <source>
        <dbReference type="ARBA" id="ARBA00023235"/>
    </source>
</evidence>
<dbReference type="PANTHER" id="PTHR43588">
    <property type="entry name" value="COBALT-PRECORRIN-8 METHYLMUTASE"/>
    <property type="match status" value="1"/>
</dbReference>
<evidence type="ECO:0000313" key="6">
    <source>
        <dbReference type="EMBL" id="GAG29903.1"/>
    </source>
</evidence>
<protein>
    <recommendedName>
        <fullName evidence="5">Cobalamin biosynthesis precorrin-8X methylmutase CobH/CbiC domain-containing protein</fullName>
    </recommendedName>
</protein>
<keyword evidence="4" id="KW-0413">Isomerase</keyword>
<dbReference type="AlphaFoldDB" id="X0WZQ9"/>
<dbReference type="NCBIfam" id="NF006136">
    <property type="entry name" value="PRK08285.1"/>
    <property type="match status" value="1"/>
</dbReference>
<evidence type="ECO:0000256" key="2">
    <source>
        <dbReference type="ARBA" id="ARBA00009774"/>
    </source>
</evidence>
<proteinExistence type="inferred from homology"/>
<comment type="caution">
    <text evidence="6">The sequence shown here is derived from an EMBL/GenBank/DDBJ whole genome shotgun (WGS) entry which is preliminary data.</text>
</comment>
<dbReference type="UniPathway" id="UPA00148"/>
<sequence length="199" mass="20746">EIYRRSFEMLRAESGLRDLPAGIAKVAERLVHACAMPDIVPDLRFSDGLADSATHALRSGAPVLADSRMVVEGVIRRRLPADNEVICTTGAPEVPALAERLATTRSAAAVELWRERLPGSLVAIGNAPTALFHLLEMIVAGGPRPAAILAFPVGFIGAAESKQALVDADLGVPYITLLGRRGGSALAAAAVNALAGLEP</sequence>
<organism evidence="6">
    <name type="scientific">marine sediment metagenome</name>
    <dbReference type="NCBI Taxonomy" id="412755"/>
    <lineage>
        <taxon>unclassified sequences</taxon>
        <taxon>metagenomes</taxon>
        <taxon>ecological metagenomes</taxon>
    </lineage>
</organism>
<gene>
    <name evidence="6" type="ORF">S01H1_66320</name>
</gene>
<dbReference type="GO" id="GO:0016993">
    <property type="term" value="F:precorrin-8X methylmutase activity"/>
    <property type="evidence" value="ECO:0007669"/>
    <property type="project" value="InterPro"/>
</dbReference>
<comment type="similarity">
    <text evidence="2">Belongs to the CobH/CbiC family.</text>
</comment>
<comment type="pathway">
    <text evidence="1">Cofactor biosynthesis; adenosylcobalamin biosynthesis.</text>
</comment>
<feature type="non-terminal residue" evidence="6">
    <location>
        <position position="1"/>
    </location>
</feature>
<dbReference type="EMBL" id="BARS01043846">
    <property type="protein sequence ID" value="GAG29903.1"/>
    <property type="molecule type" value="Genomic_DNA"/>
</dbReference>
<dbReference type="InterPro" id="IPR036588">
    <property type="entry name" value="CobH/CbiC_sf"/>
</dbReference>
<reference evidence="6" key="1">
    <citation type="journal article" date="2014" name="Front. Microbiol.">
        <title>High frequency of phylogenetically diverse reductive dehalogenase-homologous genes in deep subseafloor sedimentary metagenomes.</title>
        <authorList>
            <person name="Kawai M."/>
            <person name="Futagami T."/>
            <person name="Toyoda A."/>
            <person name="Takaki Y."/>
            <person name="Nishi S."/>
            <person name="Hori S."/>
            <person name="Arai W."/>
            <person name="Tsubouchi T."/>
            <person name="Morono Y."/>
            <person name="Uchiyama I."/>
            <person name="Ito T."/>
            <person name="Fujiyama A."/>
            <person name="Inagaki F."/>
            <person name="Takami H."/>
        </authorList>
    </citation>
    <scope>NUCLEOTIDE SEQUENCE</scope>
    <source>
        <strain evidence="6">Expedition CK06-06</strain>
    </source>
</reference>
<dbReference type="Pfam" id="PF02570">
    <property type="entry name" value="CbiC"/>
    <property type="match status" value="1"/>
</dbReference>
<feature type="domain" description="Cobalamin biosynthesis precorrin-8X methylmutase CobH/CbiC" evidence="5">
    <location>
        <begin position="1"/>
        <end position="195"/>
    </location>
</feature>
<accession>X0WZQ9</accession>
<evidence type="ECO:0000259" key="5">
    <source>
        <dbReference type="Pfam" id="PF02570"/>
    </source>
</evidence>
<evidence type="ECO:0000256" key="3">
    <source>
        <dbReference type="ARBA" id="ARBA00022573"/>
    </source>
</evidence>
<dbReference type="GO" id="GO:0009236">
    <property type="term" value="P:cobalamin biosynthetic process"/>
    <property type="evidence" value="ECO:0007669"/>
    <property type="project" value="UniProtKB-UniPathway"/>
</dbReference>
<dbReference type="Gene3D" id="3.40.50.10230">
    <property type="entry name" value="Cobalamin biosynthesis CobH/CbiC, precorrin-8X methylmutase"/>
    <property type="match status" value="1"/>
</dbReference>
<evidence type="ECO:0000256" key="1">
    <source>
        <dbReference type="ARBA" id="ARBA00004953"/>
    </source>
</evidence>